<feature type="domain" description="RNA polymerase sigma-70 region 2" evidence="5">
    <location>
        <begin position="46"/>
        <end position="110"/>
    </location>
</feature>
<evidence type="ECO:0000313" key="8">
    <source>
        <dbReference type="Proteomes" id="UP000008514"/>
    </source>
</evidence>
<keyword evidence="8" id="KW-1185">Reference proteome</keyword>
<dbReference type="Gene3D" id="1.10.1740.10">
    <property type="match status" value="1"/>
</dbReference>
<evidence type="ECO:0000256" key="3">
    <source>
        <dbReference type="ARBA" id="ARBA00023082"/>
    </source>
</evidence>
<dbReference type="SUPFAM" id="SSF88659">
    <property type="entry name" value="Sigma3 and sigma4 domains of RNA polymerase sigma factors"/>
    <property type="match status" value="1"/>
</dbReference>
<dbReference type="NCBIfam" id="TIGR02937">
    <property type="entry name" value="sigma70-ECF"/>
    <property type="match status" value="1"/>
</dbReference>
<keyword evidence="3" id="KW-0731">Sigma factor</keyword>
<dbReference type="InterPro" id="IPR007627">
    <property type="entry name" value="RNA_pol_sigma70_r2"/>
</dbReference>
<dbReference type="STRING" id="313595.P700755_000399"/>
<feature type="domain" description="RNA polymerase sigma factor 70 region 4 type 2" evidence="6">
    <location>
        <begin position="143"/>
        <end position="194"/>
    </location>
</feature>
<dbReference type="InterPro" id="IPR014284">
    <property type="entry name" value="RNA_pol_sigma-70_dom"/>
</dbReference>
<reference evidence="7" key="2">
    <citation type="submission" date="2012-09" db="EMBL/GenBank/DDBJ databases">
        <title>The complete sequence of Psychroflexus torquis an extreme psychrophile from sea-ice that is stimulated by light.</title>
        <authorList>
            <person name="Feng S."/>
            <person name="Powell S.M."/>
            <person name="Bowman J.P."/>
        </authorList>
    </citation>
    <scope>NUCLEOTIDE SEQUENCE [LARGE SCALE GENOMIC DNA]</scope>
    <source>
        <strain evidence="7">ATCC 700755</strain>
    </source>
</reference>
<dbReference type="PANTHER" id="PTHR43133:SF51">
    <property type="entry name" value="RNA POLYMERASE SIGMA FACTOR"/>
    <property type="match status" value="1"/>
</dbReference>
<dbReference type="AlphaFoldDB" id="K4I9X8"/>
<dbReference type="GO" id="GO:0003677">
    <property type="term" value="F:DNA binding"/>
    <property type="evidence" value="ECO:0007669"/>
    <property type="project" value="InterPro"/>
</dbReference>
<gene>
    <name evidence="7" type="ordered locus">P700755_000399</name>
</gene>
<dbReference type="HOGENOM" id="CLU_047691_3_4_10"/>
<dbReference type="Gene3D" id="1.10.10.10">
    <property type="entry name" value="Winged helix-like DNA-binding domain superfamily/Winged helix DNA-binding domain"/>
    <property type="match status" value="1"/>
</dbReference>
<evidence type="ECO:0000256" key="2">
    <source>
        <dbReference type="ARBA" id="ARBA00023015"/>
    </source>
</evidence>
<dbReference type="InterPro" id="IPR039425">
    <property type="entry name" value="RNA_pol_sigma-70-like"/>
</dbReference>
<reference evidence="7" key="1">
    <citation type="submission" date="2006-03" db="EMBL/GenBank/DDBJ databases">
        <authorList>
            <person name="Bowman J."/>
            <person name="Ferriera S."/>
            <person name="Johnson J."/>
            <person name="Kravitz S."/>
            <person name="Halpern A."/>
            <person name="Remington K."/>
            <person name="Beeson K."/>
            <person name="Tran B."/>
            <person name="Rogers Y.-H."/>
            <person name="Friedman R."/>
            <person name="Venter J.C."/>
        </authorList>
    </citation>
    <scope>NUCLEOTIDE SEQUENCE [LARGE SCALE GENOMIC DNA]</scope>
    <source>
        <strain evidence="7">ATCC 700755</strain>
    </source>
</reference>
<protein>
    <submittedName>
        <fullName evidence="7">RNA polymerase sigma 70-like factor</fullName>
    </submittedName>
</protein>
<dbReference type="SUPFAM" id="SSF88946">
    <property type="entry name" value="Sigma2 domain of RNA polymerase sigma factors"/>
    <property type="match status" value="1"/>
</dbReference>
<dbReference type="Proteomes" id="UP000008514">
    <property type="component" value="Chromosome"/>
</dbReference>
<evidence type="ECO:0000259" key="6">
    <source>
        <dbReference type="Pfam" id="PF08281"/>
    </source>
</evidence>
<dbReference type="eggNOG" id="COG1595">
    <property type="taxonomic scope" value="Bacteria"/>
</dbReference>
<accession>K4I9X8</accession>
<evidence type="ECO:0000256" key="1">
    <source>
        <dbReference type="ARBA" id="ARBA00010641"/>
    </source>
</evidence>
<comment type="similarity">
    <text evidence="1">Belongs to the sigma-70 factor family. ECF subfamily.</text>
</comment>
<dbReference type="Pfam" id="PF04542">
    <property type="entry name" value="Sigma70_r2"/>
    <property type="match status" value="1"/>
</dbReference>
<dbReference type="EMBL" id="CP003879">
    <property type="protein sequence ID" value="AFU67422.1"/>
    <property type="molecule type" value="Genomic_DNA"/>
</dbReference>
<dbReference type="GO" id="GO:0006352">
    <property type="term" value="P:DNA-templated transcription initiation"/>
    <property type="evidence" value="ECO:0007669"/>
    <property type="project" value="InterPro"/>
</dbReference>
<dbReference type="CDD" id="cd06171">
    <property type="entry name" value="Sigma70_r4"/>
    <property type="match status" value="1"/>
</dbReference>
<dbReference type="InterPro" id="IPR036388">
    <property type="entry name" value="WH-like_DNA-bd_sf"/>
</dbReference>
<name>K4I9X8_PSYTT</name>
<dbReference type="InterPro" id="IPR013249">
    <property type="entry name" value="RNA_pol_sigma70_r4_t2"/>
</dbReference>
<dbReference type="GO" id="GO:0016987">
    <property type="term" value="F:sigma factor activity"/>
    <property type="evidence" value="ECO:0007669"/>
    <property type="project" value="UniProtKB-KW"/>
</dbReference>
<dbReference type="KEGG" id="ptq:P700755_000399"/>
<dbReference type="Pfam" id="PF08281">
    <property type="entry name" value="Sigma70_r4_2"/>
    <property type="match status" value="1"/>
</dbReference>
<evidence type="ECO:0000256" key="4">
    <source>
        <dbReference type="ARBA" id="ARBA00023163"/>
    </source>
</evidence>
<dbReference type="InterPro" id="IPR013325">
    <property type="entry name" value="RNA_pol_sigma_r2"/>
</dbReference>
<sequence>MTHFKNENRNKQNFSKTKNLAVKLNISNLIEKARYGNQNAFRSLLNHYWEDVYRFQLKRTKNAYEAEEITVQTFARAFDRIETYENAFKFKTWLITISKNIHIDLTRKQKLKTSEIDTKRVSQIADLEPTVEDKIIKEQNLSNLLRQIKELQPHYQEVIELRFFKEMSYKEIAEKIDQPITNVKVKLLRAKKLLAEIINQKSDHR</sequence>
<dbReference type="PANTHER" id="PTHR43133">
    <property type="entry name" value="RNA POLYMERASE ECF-TYPE SIGMA FACTO"/>
    <property type="match status" value="1"/>
</dbReference>
<evidence type="ECO:0000259" key="5">
    <source>
        <dbReference type="Pfam" id="PF04542"/>
    </source>
</evidence>
<dbReference type="InterPro" id="IPR013324">
    <property type="entry name" value="RNA_pol_sigma_r3/r4-like"/>
</dbReference>
<keyword evidence="2" id="KW-0805">Transcription regulation</keyword>
<organism evidence="7 8">
    <name type="scientific">Psychroflexus torquis (strain ATCC 700755 / CIP 106069 / ACAM 623)</name>
    <dbReference type="NCBI Taxonomy" id="313595"/>
    <lineage>
        <taxon>Bacteria</taxon>
        <taxon>Pseudomonadati</taxon>
        <taxon>Bacteroidota</taxon>
        <taxon>Flavobacteriia</taxon>
        <taxon>Flavobacteriales</taxon>
        <taxon>Flavobacteriaceae</taxon>
        <taxon>Psychroflexus</taxon>
    </lineage>
</organism>
<keyword evidence="4" id="KW-0804">Transcription</keyword>
<evidence type="ECO:0000313" key="7">
    <source>
        <dbReference type="EMBL" id="AFU67422.1"/>
    </source>
</evidence>
<proteinExistence type="inferred from homology"/>